<evidence type="ECO:0000313" key="2">
    <source>
        <dbReference type="EMBL" id="AVZ75751.1"/>
    </source>
</evidence>
<name>A0A2R4T9J4_9ACTN</name>
<dbReference type="RefSeq" id="WP_108153040.1">
    <property type="nucleotide sequence ID" value="NZ_CP026304.1"/>
</dbReference>
<feature type="transmembrane region" description="Helical" evidence="1">
    <location>
        <begin position="64"/>
        <end position="95"/>
    </location>
</feature>
<keyword evidence="3" id="KW-1185">Reference proteome</keyword>
<dbReference type="EMBL" id="CP026304">
    <property type="protein sequence ID" value="AVZ75751.1"/>
    <property type="molecule type" value="Genomic_DNA"/>
</dbReference>
<organism evidence="2 3">
    <name type="scientific">Streptomyces lunaelactis</name>
    <dbReference type="NCBI Taxonomy" id="1535768"/>
    <lineage>
        <taxon>Bacteria</taxon>
        <taxon>Bacillati</taxon>
        <taxon>Actinomycetota</taxon>
        <taxon>Actinomycetes</taxon>
        <taxon>Kitasatosporales</taxon>
        <taxon>Streptomycetaceae</taxon>
        <taxon>Streptomyces</taxon>
    </lineage>
</organism>
<dbReference type="OrthoDB" id="8533002at2"/>
<dbReference type="NCBIfam" id="NF010613">
    <property type="entry name" value="PRK14013.1-3"/>
    <property type="match status" value="1"/>
</dbReference>
<protein>
    <recommendedName>
        <fullName evidence="4">DUF475 domain-containing protein</fullName>
    </recommendedName>
</protein>
<evidence type="ECO:0000256" key="1">
    <source>
        <dbReference type="SAM" id="Phobius"/>
    </source>
</evidence>
<keyword evidence="1" id="KW-0812">Transmembrane</keyword>
<dbReference type="KEGG" id="slk:SLUN_29620"/>
<proteinExistence type="predicted"/>
<dbReference type="PANTHER" id="PTHR30238:SF4">
    <property type="entry name" value="SLL1022 PROTEIN"/>
    <property type="match status" value="1"/>
</dbReference>
<feature type="transmembrane region" description="Helical" evidence="1">
    <location>
        <begin position="337"/>
        <end position="355"/>
    </location>
</feature>
<accession>A0A2R4T9J4</accession>
<feature type="transmembrane region" description="Helical" evidence="1">
    <location>
        <begin position="157"/>
        <end position="178"/>
    </location>
</feature>
<dbReference type="PANTHER" id="PTHR30238">
    <property type="entry name" value="MEMBRANE BOUND PREDICTED REDOX MODULATOR"/>
    <property type="match status" value="1"/>
</dbReference>
<evidence type="ECO:0000313" key="3">
    <source>
        <dbReference type="Proteomes" id="UP000244201"/>
    </source>
</evidence>
<keyword evidence="1" id="KW-0472">Membrane</keyword>
<keyword evidence="1" id="KW-1133">Transmembrane helix</keyword>
<dbReference type="NCBIfam" id="NF010619">
    <property type="entry name" value="PRK14013.2-5"/>
    <property type="match status" value="1"/>
</dbReference>
<feature type="transmembrane region" description="Helical" evidence="1">
    <location>
        <begin position="235"/>
        <end position="256"/>
    </location>
</feature>
<dbReference type="InterPro" id="IPR007427">
    <property type="entry name" value="DUF475"/>
</dbReference>
<sequence length="375" mass="40616">MVLKTFGWSFAVTALGLVAAVLFGGWTAFGVVLILSILEISLSFDNAVVNAGILKKMSAFWQKIFLTIGVLIAVFGMRLVFPVVIVAVSASMGPVEAVDLAFNEPERYEQLVTDAHPSIAAFGGMFLLMIFFDFIFEDRDIKWLGWLERPLAKLGKVDMLSVCLALIVLLVSSMTFAVNAHQHAGHADKAQTVLVSGIAGLITYLVVGGLSGFFENRLEESEEREHEAEEEAKKAGKPASAAVMVGKAAFFMFLYLEVLDASFSFDGVIGAFAITNDIVLMALGLGIGAMYVRSLTVYLVRQGTLDDYVYLEHGAHYAIGALAVILLVTIQYQISEIITGLVGVILIAWSFWSSLRRNKALAAEENAPEEALTGV</sequence>
<dbReference type="AlphaFoldDB" id="A0A2R4T9J4"/>
<feature type="transmembrane region" description="Helical" evidence="1">
    <location>
        <begin position="313"/>
        <end position="331"/>
    </location>
</feature>
<feature type="transmembrane region" description="Helical" evidence="1">
    <location>
        <begin position="6"/>
        <end position="35"/>
    </location>
</feature>
<reference evidence="2 3" key="1">
    <citation type="submission" date="2018-01" db="EMBL/GenBank/DDBJ databases">
        <title>Complete genome sequence of Streptomyces lunaelactis MM109T, a Ferroverdin A producer isolated from cave moonmilk deposits.</title>
        <authorList>
            <person name="Naome A."/>
            <person name="Martinet L."/>
            <person name="Maciejewska M."/>
            <person name="Anderssen S."/>
            <person name="Adam D."/>
            <person name="Tenconi E."/>
            <person name="Deflandre B."/>
            <person name="Arguelles-Arias A."/>
            <person name="Calusinska M."/>
            <person name="Copieters W."/>
            <person name="Karim L."/>
            <person name="Hanikenne M."/>
            <person name="Baurain D."/>
            <person name="van Wezel G."/>
            <person name="Smargiasso N."/>
            <person name="de Pauw E."/>
            <person name="Delfosse P."/>
            <person name="Rigali S."/>
        </authorList>
    </citation>
    <scope>NUCLEOTIDE SEQUENCE [LARGE SCALE GENOMIC DNA]</scope>
    <source>
        <strain evidence="2 3">MM109</strain>
    </source>
</reference>
<dbReference type="GeneID" id="55659412"/>
<dbReference type="Pfam" id="PF04332">
    <property type="entry name" value="DUF475"/>
    <property type="match status" value="1"/>
</dbReference>
<dbReference type="Proteomes" id="UP000244201">
    <property type="component" value="Chromosome"/>
</dbReference>
<feature type="transmembrane region" description="Helical" evidence="1">
    <location>
        <begin position="190"/>
        <end position="214"/>
    </location>
</feature>
<feature type="transmembrane region" description="Helical" evidence="1">
    <location>
        <begin position="115"/>
        <end position="136"/>
    </location>
</feature>
<evidence type="ECO:0008006" key="4">
    <source>
        <dbReference type="Google" id="ProtNLM"/>
    </source>
</evidence>
<gene>
    <name evidence="2" type="ORF">SLUN_29620</name>
</gene>
<feature type="transmembrane region" description="Helical" evidence="1">
    <location>
        <begin position="268"/>
        <end position="292"/>
    </location>
</feature>